<keyword evidence="3" id="KW-0560">Oxidoreductase</keyword>
<dbReference type="GO" id="GO:0010436">
    <property type="term" value="F:carotenoid dioxygenase activity"/>
    <property type="evidence" value="ECO:0007669"/>
    <property type="project" value="TreeGrafter"/>
</dbReference>
<proteinExistence type="inferred from homology"/>
<evidence type="ECO:0000256" key="3">
    <source>
        <dbReference type="ARBA" id="ARBA00023002"/>
    </source>
</evidence>
<dbReference type="EMBL" id="JAUTDP010000007">
    <property type="protein sequence ID" value="KAK3397552.1"/>
    <property type="molecule type" value="Genomic_DNA"/>
</dbReference>
<name>A0AAE0UB42_SORBR</name>
<organism evidence="7 8">
    <name type="scientific">Sordaria brevicollis</name>
    <dbReference type="NCBI Taxonomy" id="83679"/>
    <lineage>
        <taxon>Eukaryota</taxon>
        <taxon>Fungi</taxon>
        <taxon>Dikarya</taxon>
        <taxon>Ascomycota</taxon>
        <taxon>Pezizomycotina</taxon>
        <taxon>Sordariomycetes</taxon>
        <taxon>Sordariomycetidae</taxon>
        <taxon>Sordariales</taxon>
        <taxon>Sordariaceae</taxon>
        <taxon>Sordaria</taxon>
    </lineage>
</organism>
<evidence type="ECO:0000256" key="1">
    <source>
        <dbReference type="ARBA" id="ARBA00006787"/>
    </source>
</evidence>
<feature type="binding site" evidence="5">
    <location>
        <position position="370"/>
    </location>
    <ligand>
        <name>Fe cation</name>
        <dbReference type="ChEBI" id="CHEBI:24875"/>
        <note>catalytic</note>
    </ligand>
</feature>
<feature type="binding site" evidence="5">
    <location>
        <position position="634"/>
    </location>
    <ligand>
        <name>Fe cation</name>
        <dbReference type="ChEBI" id="CHEBI:24875"/>
        <note>catalytic</note>
    </ligand>
</feature>
<dbReference type="GO" id="GO:0016121">
    <property type="term" value="P:carotene catabolic process"/>
    <property type="evidence" value="ECO:0007669"/>
    <property type="project" value="TreeGrafter"/>
</dbReference>
<dbReference type="Pfam" id="PF03055">
    <property type="entry name" value="RPE65"/>
    <property type="match status" value="1"/>
</dbReference>
<evidence type="ECO:0000256" key="5">
    <source>
        <dbReference type="PIRSR" id="PIRSR604294-1"/>
    </source>
</evidence>
<dbReference type="Proteomes" id="UP001281003">
    <property type="component" value="Unassembled WGS sequence"/>
</dbReference>
<keyword evidence="4 5" id="KW-0408">Iron</keyword>
<evidence type="ECO:0000313" key="8">
    <source>
        <dbReference type="Proteomes" id="UP001281003"/>
    </source>
</evidence>
<feature type="binding site" evidence="5">
    <location>
        <position position="254"/>
    </location>
    <ligand>
        <name>Fe cation</name>
        <dbReference type="ChEBI" id="CHEBI:24875"/>
        <note>catalytic</note>
    </ligand>
</feature>
<gene>
    <name evidence="7" type="ORF">B0T20DRAFT_354723</name>
</gene>
<reference evidence="7" key="2">
    <citation type="submission" date="2023-07" db="EMBL/GenBank/DDBJ databases">
        <authorList>
            <consortium name="Lawrence Berkeley National Laboratory"/>
            <person name="Haridas S."/>
            <person name="Hensen N."/>
            <person name="Bonometti L."/>
            <person name="Westerberg I."/>
            <person name="Brannstrom I.O."/>
            <person name="Guillou S."/>
            <person name="Cros-Aarteil S."/>
            <person name="Calhoun S."/>
            <person name="Kuo A."/>
            <person name="Mondo S."/>
            <person name="Pangilinan J."/>
            <person name="Riley R."/>
            <person name="LaButti K."/>
            <person name="Andreopoulos B."/>
            <person name="Lipzen A."/>
            <person name="Chen C."/>
            <person name="Yanf M."/>
            <person name="Daum C."/>
            <person name="Ng V."/>
            <person name="Clum A."/>
            <person name="Steindorff A."/>
            <person name="Ohm R."/>
            <person name="Martin F."/>
            <person name="Silar P."/>
            <person name="Natvig D."/>
            <person name="Lalanne C."/>
            <person name="Gautier V."/>
            <person name="Ament-velasquez S.L."/>
            <person name="Kruys A."/>
            <person name="Hutchinson M.I."/>
            <person name="Powell A.J."/>
            <person name="Barry K."/>
            <person name="Miller A.N."/>
            <person name="Grigoriev I.V."/>
            <person name="Debuchy R."/>
            <person name="Gladieux P."/>
            <person name="Thoren M.H."/>
            <person name="Johannesson H."/>
        </authorList>
    </citation>
    <scope>NUCLEOTIDE SEQUENCE</scope>
    <source>
        <strain evidence="7">FGSC 1904</strain>
    </source>
</reference>
<comment type="similarity">
    <text evidence="1">Belongs to the carotenoid oxygenase family.</text>
</comment>
<dbReference type="GO" id="GO:0046872">
    <property type="term" value="F:metal ion binding"/>
    <property type="evidence" value="ECO:0007669"/>
    <property type="project" value="UniProtKB-KW"/>
</dbReference>
<protein>
    <submittedName>
        <fullName evidence="7">Retinal pigment epithelial membrane protein</fullName>
    </submittedName>
</protein>
<comment type="cofactor">
    <cofactor evidence="5">
        <name>Fe(2+)</name>
        <dbReference type="ChEBI" id="CHEBI:29033"/>
    </cofactor>
    <text evidence="5">Binds 1 Fe(2+) ion per subunit.</text>
</comment>
<keyword evidence="2 5" id="KW-0479">Metal-binding</keyword>
<dbReference type="PANTHER" id="PTHR10543">
    <property type="entry name" value="BETA-CAROTENE DIOXYGENASE"/>
    <property type="match status" value="1"/>
</dbReference>
<accession>A0AAE0UB42</accession>
<evidence type="ECO:0000256" key="2">
    <source>
        <dbReference type="ARBA" id="ARBA00022723"/>
    </source>
</evidence>
<dbReference type="InterPro" id="IPR004294">
    <property type="entry name" value="Carotenoid_Oase"/>
</dbReference>
<evidence type="ECO:0000313" key="7">
    <source>
        <dbReference type="EMBL" id="KAK3397552.1"/>
    </source>
</evidence>
<keyword evidence="8" id="KW-1185">Reference proteome</keyword>
<sequence length="653" mass="72467">MLDLNPLLVDTTSSSSSKHPYLSGNFAPVQKCYPLTPCSYEGTIPADLAGGQYVRNGGNPAINNDESARESHWFDGDGMLSGVLFRRVERGNGNENGDERKTTTIQPEFVNQYLVTDVYRFAQENRHWMRRPFMPSISALLNPCTSAVRVLLKVLRTVALVLLSWLPGWSKTKVKRISVANTSVLYHDGRALATCESGPPLRFMLPGLETVGWFNGATTENEPSSDYEKIDKAGGAGFGGKGMLSFMKEWMTAHPRVDPETGELIAFHSFSCKPYVSYTIIPRSGVSTSPRLMSVPVPGMAGPKMMHDFGVSKDHTAIMDMPLSLNPLNLLKGRPVLSYDGAGKTRFGIFPRYHPERVQWVETNPCCIFHAANCWDTVSGEDPDNRNGLEPMATVNLLVCRMTSASLIFNAGNLPTPVSKAPIPREYQEEEQCRLYYYSFSLTPLNQRILHQFALSAIPFEFPTLSPAHAMTQARYIYGCTTTSPSASYTSSLGKSVKIDALAKIDVTTLIARGTAPDNPCPPESIKGCVDNRSVSDILTSSTEKEEENDPIQIFTFPPSHYAQEARFVARHNDVGEEDDGWLLTYVFDESQIDRESGECMEGAKSELWIIDAKGMKEVVAKIRLPQRVPYGFHGAWFGEDEVLGQRDWTAHR</sequence>
<reference evidence="7" key="1">
    <citation type="journal article" date="2023" name="Mol. Phylogenet. Evol.">
        <title>Genome-scale phylogeny and comparative genomics of the fungal order Sordariales.</title>
        <authorList>
            <person name="Hensen N."/>
            <person name="Bonometti L."/>
            <person name="Westerberg I."/>
            <person name="Brannstrom I.O."/>
            <person name="Guillou S."/>
            <person name="Cros-Aarteil S."/>
            <person name="Calhoun S."/>
            <person name="Haridas S."/>
            <person name="Kuo A."/>
            <person name="Mondo S."/>
            <person name="Pangilinan J."/>
            <person name="Riley R."/>
            <person name="LaButti K."/>
            <person name="Andreopoulos B."/>
            <person name="Lipzen A."/>
            <person name="Chen C."/>
            <person name="Yan M."/>
            <person name="Daum C."/>
            <person name="Ng V."/>
            <person name="Clum A."/>
            <person name="Steindorff A."/>
            <person name="Ohm R.A."/>
            <person name="Martin F."/>
            <person name="Silar P."/>
            <person name="Natvig D.O."/>
            <person name="Lalanne C."/>
            <person name="Gautier V."/>
            <person name="Ament-Velasquez S.L."/>
            <person name="Kruys A."/>
            <person name="Hutchinson M.I."/>
            <person name="Powell A.J."/>
            <person name="Barry K."/>
            <person name="Miller A.N."/>
            <person name="Grigoriev I.V."/>
            <person name="Debuchy R."/>
            <person name="Gladieux P."/>
            <person name="Hiltunen Thoren M."/>
            <person name="Johannesson H."/>
        </authorList>
    </citation>
    <scope>NUCLEOTIDE SEQUENCE</scope>
    <source>
        <strain evidence="7">FGSC 1904</strain>
    </source>
</reference>
<evidence type="ECO:0000256" key="6">
    <source>
        <dbReference type="SAM" id="MobiDB-lite"/>
    </source>
</evidence>
<evidence type="ECO:0000256" key="4">
    <source>
        <dbReference type="ARBA" id="ARBA00023004"/>
    </source>
</evidence>
<comment type="caution">
    <text evidence="7">The sequence shown here is derived from an EMBL/GenBank/DDBJ whole genome shotgun (WGS) entry which is preliminary data.</text>
</comment>
<feature type="region of interest" description="Disordered" evidence="6">
    <location>
        <begin position="1"/>
        <end position="20"/>
    </location>
</feature>
<feature type="binding site" evidence="5">
    <location>
        <position position="307"/>
    </location>
    <ligand>
        <name>Fe cation</name>
        <dbReference type="ChEBI" id="CHEBI:24875"/>
        <note>catalytic</note>
    </ligand>
</feature>
<dbReference type="PANTHER" id="PTHR10543:SF89">
    <property type="entry name" value="CAROTENOID 9,10(9',10')-CLEAVAGE DIOXYGENASE 1"/>
    <property type="match status" value="1"/>
</dbReference>
<dbReference type="AlphaFoldDB" id="A0AAE0UB42"/>